<proteinExistence type="predicted"/>
<dbReference type="Proteomes" id="UP000050929">
    <property type="component" value="Unassembled WGS sequence"/>
</dbReference>
<dbReference type="OrthoDB" id="2157217at2"/>
<dbReference type="STRING" id="1423811.FC72_GL000558"/>
<dbReference type="SUPFAM" id="SSF46955">
    <property type="entry name" value="Putative DNA-binding domain"/>
    <property type="match status" value="1"/>
</dbReference>
<accession>A0A0R1IYP2</accession>
<dbReference type="RefSeq" id="WP_057766159.1">
    <property type="nucleotide sequence ID" value="NZ_AZDG01000014.1"/>
</dbReference>
<evidence type="ECO:0000256" key="1">
    <source>
        <dbReference type="SAM" id="MobiDB-lite"/>
    </source>
</evidence>
<dbReference type="AlphaFoldDB" id="A0A0R1IYP2"/>
<dbReference type="PATRIC" id="fig|1423811.3.peg.567"/>
<keyword evidence="3" id="KW-1185">Reference proteome</keyword>
<name>A0A0R1IYP2_9LACO</name>
<protein>
    <recommendedName>
        <fullName evidence="4">HTH merR-type domain-containing protein</fullName>
    </recommendedName>
</protein>
<feature type="region of interest" description="Disordered" evidence="1">
    <location>
        <begin position="134"/>
        <end position="175"/>
    </location>
</feature>
<feature type="compositionally biased region" description="Basic and acidic residues" evidence="1">
    <location>
        <begin position="141"/>
        <end position="167"/>
    </location>
</feature>
<comment type="caution">
    <text evidence="2">The sequence shown here is derived from an EMBL/GenBank/DDBJ whole genome shotgun (WGS) entry which is preliminary data.</text>
</comment>
<evidence type="ECO:0000313" key="3">
    <source>
        <dbReference type="Proteomes" id="UP000050929"/>
    </source>
</evidence>
<gene>
    <name evidence="2" type="ORF">FC72_GL000558</name>
</gene>
<organism evidence="2 3">
    <name type="scientific">Companilactobacillus tucceti DSM 20183</name>
    <dbReference type="NCBI Taxonomy" id="1423811"/>
    <lineage>
        <taxon>Bacteria</taxon>
        <taxon>Bacillati</taxon>
        <taxon>Bacillota</taxon>
        <taxon>Bacilli</taxon>
        <taxon>Lactobacillales</taxon>
        <taxon>Lactobacillaceae</taxon>
        <taxon>Companilactobacillus</taxon>
    </lineage>
</organism>
<evidence type="ECO:0008006" key="4">
    <source>
        <dbReference type="Google" id="ProtNLM"/>
    </source>
</evidence>
<dbReference type="Gene3D" id="1.10.1660.10">
    <property type="match status" value="1"/>
</dbReference>
<dbReference type="InterPro" id="IPR009061">
    <property type="entry name" value="DNA-bd_dom_put_sf"/>
</dbReference>
<reference evidence="2 3" key="1">
    <citation type="journal article" date="2015" name="Genome Announc.">
        <title>Expanding the biotechnology potential of lactobacilli through comparative genomics of 213 strains and associated genera.</title>
        <authorList>
            <person name="Sun Z."/>
            <person name="Harris H.M."/>
            <person name="McCann A."/>
            <person name="Guo C."/>
            <person name="Argimon S."/>
            <person name="Zhang W."/>
            <person name="Yang X."/>
            <person name="Jeffery I.B."/>
            <person name="Cooney J.C."/>
            <person name="Kagawa T.F."/>
            <person name="Liu W."/>
            <person name="Song Y."/>
            <person name="Salvetti E."/>
            <person name="Wrobel A."/>
            <person name="Rasinkangas P."/>
            <person name="Parkhill J."/>
            <person name="Rea M.C."/>
            <person name="O'Sullivan O."/>
            <person name="Ritari J."/>
            <person name="Douillard F.P."/>
            <person name="Paul Ross R."/>
            <person name="Yang R."/>
            <person name="Briner A.E."/>
            <person name="Felis G.E."/>
            <person name="de Vos W.M."/>
            <person name="Barrangou R."/>
            <person name="Klaenhammer T.R."/>
            <person name="Caufield P.W."/>
            <person name="Cui Y."/>
            <person name="Zhang H."/>
            <person name="O'Toole P.W."/>
        </authorList>
    </citation>
    <scope>NUCLEOTIDE SEQUENCE [LARGE SCALE GENOMIC DNA]</scope>
    <source>
        <strain evidence="2 3">DSM 20183</strain>
    </source>
</reference>
<evidence type="ECO:0000313" key="2">
    <source>
        <dbReference type="EMBL" id="KRK64246.1"/>
    </source>
</evidence>
<dbReference type="EMBL" id="AZDG01000014">
    <property type="protein sequence ID" value="KRK64246.1"/>
    <property type="molecule type" value="Genomic_DNA"/>
</dbReference>
<sequence>MSNVKNENFLTPAQAAKELGISVATLRKYSLIVEHTTGNANYFERNSQNNRLYTSENLGDFKKMVDLGHEPKMTLDLAAQKVYPSKEKTEAADDNHLAQDIADLKAENKKQLATIEQLKNEVADLKSANKELESKNATLKTKNEKSEEKTTELKERVNEQVKDDKKGHWWNRFVK</sequence>